<feature type="compositionally biased region" description="Polar residues" evidence="1">
    <location>
        <begin position="1"/>
        <end position="10"/>
    </location>
</feature>
<dbReference type="RefSeq" id="XP_033676137.1">
    <property type="nucleotide sequence ID" value="XM_033820389.1"/>
</dbReference>
<proteinExistence type="predicted"/>
<sequence length="157" mass="16371">MKHQASNCGQQLWPADSARMAPQPCGNDKGRGMMANAREDQHSWAAGTDMLGTPPAPADREAPPAGALSAVHLKVHTYWMISTPLLLLRQPAGRACGRSHGSCGARGTPNSQISAGPHLDCCRRPALGGGGGGGRCRHHAKAWGNKAPGDEMHDAGK</sequence>
<dbReference type="GeneID" id="54573719"/>
<dbReference type="AlphaFoldDB" id="A0A6A6HUC8"/>
<feature type="region of interest" description="Disordered" evidence="1">
    <location>
        <begin position="1"/>
        <end position="33"/>
    </location>
</feature>
<name>A0A6A6HUC8_9PLEO</name>
<keyword evidence="3" id="KW-1185">Reference proteome</keyword>
<reference evidence="2" key="1">
    <citation type="journal article" date="2020" name="Stud. Mycol.">
        <title>101 Dothideomycetes genomes: a test case for predicting lifestyles and emergence of pathogens.</title>
        <authorList>
            <person name="Haridas S."/>
            <person name="Albert R."/>
            <person name="Binder M."/>
            <person name="Bloem J."/>
            <person name="Labutti K."/>
            <person name="Salamov A."/>
            <person name="Andreopoulos B."/>
            <person name="Baker S."/>
            <person name="Barry K."/>
            <person name="Bills G."/>
            <person name="Bluhm B."/>
            <person name="Cannon C."/>
            <person name="Castanera R."/>
            <person name="Culley D."/>
            <person name="Daum C."/>
            <person name="Ezra D."/>
            <person name="Gonzalez J."/>
            <person name="Henrissat B."/>
            <person name="Kuo A."/>
            <person name="Liang C."/>
            <person name="Lipzen A."/>
            <person name="Lutzoni F."/>
            <person name="Magnuson J."/>
            <person name="Mondo S."/>
            <person name="Nolan M."/>
            <person name="Ohm R."/>
            <person name="Pangilinan J."/>
            <person name="Park H.-J."/>
            <person name="Ramirez L."/>
            <person name="Alfaro M."/>
            <person name="Sun H."/>
            <person name="Tritt A."/>
            <person name="Yoshinaga Y."/>
            <person name="Zwiers L.-H."/>
            <person name="Turgeon B."/>
            <person name="Goodwin S."/>
            <person name="Spatafora J."/>
            <person name="Crous P."/>
            <person name="Grigoriev I."/>
        </authorList>
    </citation>
    <scope>NUCLEOTIDE SEQUENCE</scope>
    <source>
        <strain evidence="2">CBS 122368</strain>
    </source>
</reference>
<gene>
    <name evidence="2" type="ORF">BU26DRAFT_181431</name>
</gene>
<protein>
    <submittedName>
        <fullName evidence="2">Uncharacterized protein</fullName>
    </submittedName>
</protein>
<dbReference type="Proteomes" id="UP000800094">
    <property type="component" value="Unassembled WGS sequence"/>
</dbReference>
<accession>A0A6A6HUC8</accession>
<evidence type="ECO:0000313" key="3">
    <source>
        <dbReference type="Proteomes" id="UP000800094"/>
    </source>
</evidence>
<feature type="compositionally biased region" description="Basic and acidic residues" evidence="1">
    <location>
        <begin position="148"/>
        <end position="157"/>
    </location>
</feature>
<evidence type="ECO:0000313" key="2">
    <source>
        <dbReference type="EMBL" id="KAF2241133.1"/>
    </source>
</evidence>
<evidence type="ECO:0000256" key="1">
    <source>
        <dbReference type="SAM" id="MobiDB-lite"/>
    </source>
</evidence>
<organism evidence="2 3">
    <name type="scientific">Trematosphaeria pertusa</name>
    <dbReference type="NCBI Taxonomy" id="390896"/>
    <lineage>
        <taxon>Eukaryota</taxon>
        <taxon>Fungi</taxon>
        <taxon>Dikarya</taxon>
        <taxon>Ascomycota</taxon>
        <taxon>Pezizomycotina</taxon>
        <taxon>Dothideomycetes</taxon>
        <taxon>Pleosporomycetidae</taxon>
        <taxon>Pleosporales</taxon>
        <taxon>Massarineae</taxon>
        <taxon>Trematosphaeriaceae</taxon>
        <taxon>Trematosphaeria</taxon>
    </lineage>
</organism>
<feature type="region of interest" description="Disordered" evidence="1">
    <location>
        <begin position="133"/>
        <end position="157"/>
    </location>
</feature>
<dbReference type="EMBL" id="ML987213">
    <property type="protein sequence ID" value="KAF2241133.1"/>
    <property type="molecule type" value="Genomic_DNA"/>
</dbReference>